<dbReference type="PRINTS" id="PR00507">
    <property type="entry name" value="N12N6MTFRASE"/>
</dbReference>
<evidence type="ECO:0000259" key="17">
    <source>
        <dbReference type="Pfam" id="PF01170"/>
    </source>
</evidence>
<dbReference type="InterPro" id="IPR002052">
    <property type="entry name" value="DNA_methylase_N6_adenine_CS"/>
</dbReference>
<dbReference type="CDD" id="cd02440">
    <property type="entry name" value="AdoMet_MTases"/>
    <property type="match status" value="1"/>
</dbReference>
<dbReference type="EC" id="2.1.1.214" evidence="12"/>
<dbReference type="GO" id="GO:0008033">
    <property type="term" value="P:tRNA processing"/>
    <property type="evidence" value="ECO:0007669"/>
    <property type="project" value="UniProtKB-UniRule"/>
</dbReference>
<dbReference type="InterPro" id="IPR029063">
    <property type="entry name" value="SAM-dependent_MTases_sf"/>
</dbReference>
<dbReference type="PIRSF" id="PIRSF017259">
    <property type="entry name" value="tRNA_mtfrase_TRM11"/>
    <property type="match status" value="1"/>
</dbReference>
<evidence type="ECO:0000256" key="8">
    <source>
        <dbReference type="ARBA" id="ARBA00022884"/>
    </source>
</evidence>
<feature type="domain" description="Ribosomal RNA large subunit methyltransferase K/L-like methyltransferase" evidence="17">
    <location>
        <begin position="194"/>
        <end position="323"/>
    </location>
</feature>
<dbReference type="GO" id="GO:0000049">
    <property type="term" value="F:tRNA binding"/>
    <property type="evidence" value="ECO:0007669"/>
    <property type="project" value="UniProtKB-UniRule"/>
</dbReference>
<dbReference type="STRING" id="224129.A0A1W4WZE2"/>
<dbReference type="InterPro" id="IPR000241">
    <property type="entry name" value="RlmKL-like_Mtase"/>
</dbReference>
<dbReference type="PROSITE" id="PS51627">
    <property type="entry name" value="SAM_MT_TRM11"/>
    <property type="match status" value="1"/>
</dbReference>
<name>A0A1W4WZE2_AGRPL</name>
<evidence type="ECO:0000256" key="5">
    <source>
        <dbReference type="ARBA" id="ARBA00022679"/>
    </source>
</evidence>
<dbReference type="InterPro" id="IPR059073">
    <property type="entry name" value="TRMT11_N"/>
</dbReference>
<evidence type="ECO:0000259" key="18">
    <source>
        <dbReference type="Pfam" id="PF25904"/>
    </source>
</evidence>
<dbReference type="GO" id="GO:0043527">
    <property type="term" value="C:tRNA methyltransferase complex"/>
    <property type="evidence" value="ECO:0007669"/>
    <property type="project" value="UniProtKB-ARBA"/>
</dbReference>
<evidence type="ECO:0000256" key="11">
    <source>
        <dbReference type="ARBA" id="ARBA00065434"/>
    </source>
</evidence>
<comment type="subcellular location">
    <subcellularLocation>
        <location evidence="1">Cytoplasm</location>
    </subcellularLocation>
</comment>
<evidence type="ECO:0000256" key="1">
    <source>
        <dbReference type="ARBA" id="ARBA00004496"/>
    </source>
</evidence>
<evidence type="ECO:0000256" key="15">
    <source>
        <dbReference type="PROSITE-ProRule" id="PRU00959"/>
    </source>
</evidence>
<keyword evidence="6 15" id="KW-0949">S-adenosyl-L-methionine</keyword>
<keyword evidence="3 15" id="KW-0820">tRNA-binding</keyword>
<comment type="function">
    <text evidence="10">Catalytic subunit of the TRMT11-TRM112 methyltransferase complex, that specifically mediates the S-adenosyl-L-methionine-dependent N(2)-methylation of guanosine nucleotide at position 10 (m2G10) in tRNAs. This is one of the major tRNA (guanine-N(2))-methyltransferases.</text>
</comment>
<comment type="catalytic activity">
    <reaction evidence="9">
        <text>guanosine(10) in tRNA + S-adenosyl-L-methionine = N(2)-methylguanosine(10) in tRNA + S-adenosyl-L-homocysteine + H(+)</text>
        <dbReference type="Rhea" id="RHEA:43128"/>
        <dbReference type="Rhea" id="RHEA-COMP:10355"/>
        <dbReference type="Rhea" id="RHEA-COMP:10357"/>
        <dbReference type="ChEBI" id="CHEBI:15378"/>
        <dbReference type="ChEBI" id="CHEBI:57856"/>
        <dbReference type="ChEBI" id="CHEBI:59789"/>
        <dbReference type="ChEBI" id="CHEBI:74269"/>
        <dbReference type="ChEBI" id="CHEBI:74481"/>
        <dbReference type="EC" id="2.1.1.214"/>
    </reaction>
    <physiologicalReaction direction="left-to-right" evidence="9">
        <dbReference type="Rhea" id="RHEA:43129"/>
    </physiologicalReaction>
</comment>
<dbReference type="KEGG" id="apln:108737209"/>
<dbReference type="InParanoid" id="A0A1W4WZE2"/>
<evidence type="ECO:0000256" key="2">
    <source>
        <dbReference type="ARBA" id="ARBA00022490"/>
    </source>
</evidence>
<keyword evidence="8 15" id="KW-0694">RNA-binding</keyword>
<sequence length="471" mass="55363">MGTMNNFIKMNKKYLLWFAQEHIEFRREEIMSLVSLFNIKMNFVEEPTLEQPFWVVEFLNEDDVHLLANRSVSLRSCIELLTFAKSVKGLHENLKTFSTDYVKLLFDDNKSFKIEVETFGKHFTHSEKVNKLQAFDYLPYKGKVKLKDPDTLFYYIEYYGTDPTCPPKEPYDVYFGRWIINGLRQLVKKFSLKTRKFIGNTTMDPQLSFLMANQAKVKKGDLILDPFVGTGSLLISAAYFGGYILGTDIDYLMLHGKTRPSRISQKVREKDESIKANMVQYNLESQYLDVMVSDFAAWYWKDSLKFDAILTDPPYGIREATEKIGIHKEAYTISEEHLATHIPAKIEYGISQMYFDLLKFSCKHLKIGGRLVCWFPVFREDYTVESLPSSNCLKLVANSEQILSKYTSRRLLTYEKIKEPGEVDLDNEITIADFREKYFMLREETRKEKRIKKAQEKYENYQQYLQKKENK</sequence>
<dbReference type="Pfam" id="PF01170">
    <property type="entry name" value="UPF0020"/>
    <property type="match status" value="1"/>
</dbReference>
<evidence type="ECO:0000256" key="12">
    <source>
        <dbReference type="ARBA" id="ARBA00066937"/>
    </source>
</evidence>
<evidence type="ECO:0000256" key="4">
    <source>
        <dbReference type="ARBA" id="ARBA00022603"/>
    </source>
</evidence>
<dbReference type="FunCoup" id="A0A1W4WZE2">
    <property type="interactions" value="1254"/>
</dbReference>
<keyword evidence="4 15" id="KW-0489">Methyltransferase</keyword>
<dbReference type="GO" id="GO:0160102">
    <property type="term" value="F:tRNA (guanine(10)-N2)-methyltransferase activity"/>
    <property type="evidence" value="ECO:0007669"/>
    <property type="project" value="UniProtKB-EC"/>
</dbReference>
<dbReference type="InterPro" id="IPR016691">
    <property type="entry name" value="TRMT11"/>
</dbReference>
<evidence type="ECO:0000256" key="6">
    <source>
        <dbReference type="ARBA" id="ARBA00022691"/>
    </source>
</evidence>
<keyword evidence="16" id="KW-0175">Coiled coil</keyword>
<comment type="similarity">
    <text evidence="15">Belongs to the class I-like SAM-binding methyltransferase superfamily. TRM11 methyltransferase family.</text>
</comment>
<dbReference type="SUPFAM" id="SSF53335">
    <property type="entry name" value="S-adenosyl-L-methionine-dependent methyltransferases"/>
    <property type="match status" value="1"/>
</dbReference>
<evidence type="ECO:0000313" key="20">
    <source>
        <dbReference type="RefSeq" id="XP_018325435.1"/>
    </source>
</evidence>
<organism evidence="19 20">
    <name type="scientific">Agrilus planipennis</name>
    <name type="common">Emerald ash borer</name>
    <name type="synonym">Agrilus marcopoli</name>
    <dbReference type="NCBI Taxonomy" id="224129"/>
    <lineage>
        <taxon>Eukaryota</taxon>
        <taxon>Metazoa</taxon>
        <taxon>Ecdysozoa</taxon>
        <taxon>Arthropoda</taxon>
        <taxon>Hexapoda</taxon>
        <taxon>Insecta</taxon>
        <taxon>Pterygota</taxon>
        <taxon>Neoptera</taxon>
        <taxon>Endopterygota</taxon>
        <taxon>Coleoptera</taxon>
        <taxon>Polyphaga</taxon>
        <taxon>Elateriformia</taxon>
        <taxon>Buprestoidea</taxon>
        <taxon>Buprestidae</taxon>
        <taxon>Agrilinae</taxon>
        <taxon>Agrilus</taxon>
    </lineage>
</organism>
<feature type="domain" description="tRNA (guanine(10)-N(2))-methyltransferase TRMT11 N-terminal" evidence="18">
    <location>
        <begin position="12"/>
        <end position="183"/>
    </location>
</feature>
<reference evidence="20" key="1">
    <citation type="submission" date="2025-08" db="UniProtKB">
        <authorList>
            <consortium name="RefSeq"/>
        </authorList>
    </citation>
    <scope>IDENTIFICATION</scope>
    <source>
        <tissue evidence="20">Entire body</tissue>
    </source>
</reference>
<keyword evidence="5 15" id="KW-0808">Transferase</keyword>
<evidence type="ECO:0000256" key="7">
    <source>
        <dbReference type="ARBA" id="ARBA00022694"/>
    </source>
</evidence>
<dbReference type="RefSeq" id="XP_018325435.1">
    <property type="nucleotide sequence ID" value="XM_018469933.2"/>
</dbReference>
<dbReference type="Gene3D" id="3.40.50.150">
    <property type="entry name" value="Vaccinia Virus protein VP39"/>
    <property type="match status" value="1"/>
</dbReference>
<dbReference type="GO" id="GO:0005737">
    <property type="term" value="C:cytoplasm"/>
    <property type="evidence" value="ECO:0007669"/>
    <property type="project" value="UniProtKB-SubCell"/>
</dbReference>
<proteinExistence type="inferred from homology"/>
<dbReference type="PANTHER" id="PTHR13370:SF3">
    <property type="entry name" value="TRNA (GUANINE(10)-N2)-METHYLTRANSFERASE HOMOLOG"/>
    <property type="match status" value="1"/>
</dbReference>
<gene>
    <name evidence="20" type="primary">LOC108737209</name>
</gene>
<dbReference type="OrthoDB" id="296065at2759"/>
<dbReference type="Proteomes" id="UP000192223">
    <property type="component" value="Unplaced"/>
</dbReference>
<evidence type="ECO:0000256" key="14">
    <source>
        <dbReference type="ARBA" id="ARBA00075308"/>
    </source>
</evidence>
<accession>A0A1W4WZE2</accession>
<keyword evidence="19" id="KW-1185">Reference proteome</keyword>
<feature type="coiled-coil region" evidence="16">
    <location>
        <begin position="444"/>
        <end position="471"/>
    </location>
</feature>
<dbReference type="AlphaFoldDB" id="A0A1W4WZE2"/>
<dbReference type="GO" id="GO:0032259">
    <property type="term" value="P:methylation"/>
    <property type="evidence" value="ECO:0007669"/>
    <property type="project" value="UniProtKB-UniRule"/>
</dbReference>
<dbReference type="PANTHER" id="PTHR13370">
    <property type="entry name" value="RNA METHYLASE-RELATED"/>
    <property type="match status" value="1"/>
</dbReference>
<evidence type="ECO:0000256" key="9">
    <source>
        <dbReference type="ARBA" id="ARBA00050985"/>
    </source>
</evidence>
<evidence type="ECO:0000256" key="10">
    <source>
        <dbReference type="ARBA" id="ARBA00056270"/>
    </source>
</evidence>
<evidence type="ECO:0000256" key="13">
    <source>
        <dbReference type="ARBA" id="ARBA00067484"/>
    </source>
</evidence>
<evidence type="ECO:0000313" key="19">
    <source>
        <dbReference type="Proteomes" id="UP000192223"/>
    </source>
</evidence>
<protein>
    <recommendedName>
        <fullName evidence="13">tRNA (guanine(10)-N(2))-methyltransferase TRMT11</fullName>
        <ecNumber evidence="12">2.1.1.214</ecNumber>
    </recommendedName>
    <alternativeName>
        <fullName evidence="14">tRNA methyltransferase 11 homolog</fullName>
    </alternativeName>
</protein>
<evidence type="ECO:0000256" key="3">
    <source>
        <dbReference type="ARBA" id="ARBA00022555"/>
    </source>
</evidence>
<dbReference type="PROSITE" id="PS00092">
    <property type="entry name" value="N6_MTASE"/>
    <property type="match status" value="1"/>
</dbReference>
<evidence type="ECO:0000256" key="16">
    <source>
        <dbReference type="SAM" id="Coils"/>
    </source>
</evidence>
<dbReference type="GeneID" id="108737209"/>
<comment type="subunit">
    <text evidence="11">Part of the heterodimeric TRMT11-TRM112 methyltransferase complex; this complex forms an active tRNA methyltransferase, where TRMT112 acts as an activator of the catalytic subunit TRMT11.</text>
</comment>
<keyword evidence="7 15" id="KW-0819">tRNA processing</keyword>
<keyword evidence="2" id="KW-0963">Cytoplasm</keyword>
<dbReference type="Pfam" id="PF25904">
    <property type="entry name" value="Tmrp11_N"/>
    <property type="match status" value="1"/>
</dbReference>